<keyword evidence="3" id="KW-1185">Reference proteome</keyword>
<proteinExistence type="predicted"/>
<name>A0ABW3RY84_9BACL</name>
<dbReference type="EMBL" id="JBHTLM010000006">
    <property type="protein sequence ID" value="MFD1176875.1"/>
    <property type="molecule type" value="Genomic_DNA"/>
</dbReference>
<sequence>MAKKNESIDQTKRDKIDAEIVRLTKLLNDVDNKSKKIVESLIKNAAFMAVTLDELQETMNENGVVSEYQNGEHQWGTKKSPEVEIYNVMIKNHSAIMKQLTDLRPKAPPKTQDDGFEDFVGNR</sequence>
<comment type="caution">
    <text evidence="2">The sequence shown here is derived from an EMBL/GenBank/DDBJ whole genome shotgun (WGS) entry which is preliminary data.</text>
</comment>
<dbReference type="Proteomes" id="UP001597262">
    <property type="component" value="Unassembled WGS sequence"/>
</dbReference>
<feature type="region of interest" description="Disordered" evidence="1">
    <location>
        <begin position="103"/>
        <end position="123"/>
    </location>
</feature>
<gene>
    <name evidence="2" type="ORF">ACFQ3W_11265</name>
</gene>
<evidence type="ECO:0000313" key="2">
    <source>
        <dbReference type="EMBL" id="MFD1176875.1"/>
    </source>
</evidence>
<accession>A0ABW3RY84</accession>
<evidence type="ECO:0000313" key="3">
    <source>
        <dbReference type="Proteomes" id="UP001597262"/>
    </source>
</evidence>
<protein>
    <recommendedName>
        <fullName evidence="4">P27 family phage terminase small subunit</fullName>
    </recommendedName>
</protein>
<evidence type="ECO:0000256" key="1">
    <source>
        <dbReference type="SAM" id="MobiDB-lite"/>
    </source>
</evidence>
<dbReference type="RefSeq" id="WP_379319316.1">
    <property type="nucleotide sequence ID" value="NZ_JBHTLM010000006.1"/>
</dbReference>
<organism evidence="2 3">
    <name type="scientific">Paenibacillus puldeungensis</name>
    <dbReference type="NCBI Taxonomy" id="696536"/>
    <lineage>
        <taxon>Bacteria</taxon>
        <taxon>Bacillati</taxon>
        <taxon>Bacillota</taxon>
        <taxon>Bacilli</taxon>
        <taxon>Bacillales</taxon>
        <taxon>Paenibacillaceae</taxon>
        <taxon>Paenibacillus</taxon>
    </lineage>
</organism>
<evidence type="ECO:0008006" key="4">
    <source>
        <dbReference type="Google" id="ProtNLM"/>
    </source>
</evidence>
<reference evidence="3" key="1">
    <citation type="journal article" date="2019" name="Int. J. Syst. Evol. Microbiol.">
        <title>The Global Catalogue of Microorganisms (GCM) 10K type strain sequencing project: providing services to taxonomists for standard genome sequencing and annotation.</title>
        <authorList>
            <consortium name="The Broad Institute Genomics Platform"/>
            <consortium name="The Broad Institute Genome Sequencing Center for Infectious Disease"/>
            <person name="Wu L."/>
            <person name="Ma J."/>
        </authorList>
    </citation>
    <scope>NUCLEOTIDE SEQUENCE [LARGE SCALE GENOMIC DNA]</scope>
    <source>
        <strain evidence="3">CCUG 59189</strain>
    </source>
</reference>